<keyword evidence="1" id="KW-0175">Coiled coil</keyword>
<feature type="compositionally biased region" description="Low complexity" evidence="2">
    <location>
        <begin position="511"/>
        <end position="523"/>
    </location>
</feature>
<dbReference type="EMBL" id="JAGDFM010000197">
    <property type="protein sequence ID" value="KAG7382778.1"/>
    <property type="molecule type" value="Genomic_DNA"/>
</dbReference>
<organism evidence="3 4">
    <name type="scientific">Phytophthora pseudosyringae</name>
    <dbReference type="NCBI Taxonomy" id="221518"/>
    <lineage>
        <taxon>Eukaryota</taxon>
        <taxon>Sar</taxon>
        <taxon>Stramenopiles</taxon>
        <taxon>Oomycota</taxon>
        <taxon>Peronosporomycetes</taxon>
        <taxon>Peronosporales</taxon>
        <taxon>Peronosporaceae</taxon>
        <taxon>Phytophthora</taxon>
    </lineage>
</organism>
<evidence type="ECO:0000313" key="3">
    <source>
        <dbReference type="EMBL" id="KAG7382778.1"/>
    </source>
</evidence>
<dbReference type="Proteomes" id="UP000694044">
    <property type="component" value="Unassembled WGS sequence"/>
</dbReference>
<evidence type="ECO:0000256" key="2">
    <source>
        <dbReference type="SAM" id="MobiDB-lite"/>
    </source>
</evidence>
<dbReference type="OrthoDB" id="552574at2759"/>
<evidence type="ECO:0000313" key="4">
    <source>
        <dbReference type="Proteomes" id="UP000694044"/>
    </source>
</evidence>
<feature type="coiled-coil region" evidence="1">
    <location>
        <begin position="774"/>
        <end position="801"/>
    </location>
</feature>
<reference evidence="3" key="1">
    <citation type="submission" date="2021-02" db="EMBL/GenBank/DDBJ databases">
        <authorList>
            <person name="Palmer J.M."/>
        </authorList>
    </citation>
    <scope>NUCLEOTIDE SEQUENCE</scope>
    <source>
        <strain evidence="3">SCRP734</strain>
    </source>
</reference>
<proteinExistence type="predicted"/>
<evidence type="ECO:0008006" key="5">
    <source>
        <dbReference type="Google" id="ProtNLM"/>
    </source>
</evidence>
<dbReference type="AlphaFoldDB" id="A0A8T1VRA3"/>
<evidence type="ECO:0000256" key="1">
    <source>
        <dbReference type="SAM" id="Coils"/>
    </source>
</evidence>
<name>A0A8T1VRA3_9STRA</name>
<comment type="caution">
    <text evidence="3">The sequence shown here is derived from an EMBL/GenBank/DDBJ whole genome shotgun (WGS) entry which is preliminary data.</text>
</comment>
<feature type="region of interest" description="Disordered" evidence="2">
    <location>
        <begin position="507"/>
        <end position="537"/>
    </location>
</feature>
<keyword evidence="4" id="KW-1185">Reference proteome</keyword>
<feature type="region of interest" description="Disordered" evidence="2">
    <location>
        <begin position="733"/>
        <end position="760"/>
    </location>
</feature>
<sequence>MSSPRVGLALQPGEQEAATDLFNNHRNTRPFSASESRGGHLLTVLVHFGRHLGALVPTEDRAELAAHGEQLNTYVVASVGAFAASPDLVRCRRAGGAKAADTSAPAPEGKVLYEQKCSPYAATRVVEGSTSASWNEVLAIPLPAGWSEAPSPMQQQRDLEGGAGAKATDTGAQLALKLELVERGASHQEDFLLGTCLLPLAKIGCQFQQTRFALAFPSLDTNSTKEQASPASIYASVLATSRRRVSSTSSLEQVEITVESFTPVVATGIEDEGVPPDCTSLAALVNLHPGGGTKSSLFEPVEKYGVLENHFTFLQDGQALPELNVNALSADLKHVGVTPSSSSVTGSSSGVYEWFFPLSFALAAGSSQDISATAVNISIFKTSSVPHKLVGRGQLQLSSATAQGAKKDGSPLRHTVIPLTLDGDSSRVLGHIALRLRWWDAAAWSAFVDEIPARRIVCTNRWKRSPRPTIVWMGALLRGLNRHPVASICDAGGVSGVLAGLLAKSSSGEKNMQNPQQTQAQQQQHHHNAVSQLNSKEADDNSALLRAQLAHLQAEGTAQRLQVERLQNELDTRLAAIKTCGLEIVALRRAARQKDEQLETLKEQVESAQRREQQQLTDLLASTNGNGVAFPARPDHQAASQRFTLLATKYKDLDHEYQVVKQQMSDAQRSLGSFADLETRHAKLQEAHLVQAALVQRLQRDKQHAATLKKAVRMQEKVIRQFEQTVAQQSIEIPERPSLGQHAPGAKMPETGDEGSSGSETREALLRVRAQVLEQQLQTNAREAAAEMSALRLRILELETAECRRTGK</sequence>
<protein>
    <recommendedName>
        <fullName evidence="5">C2 domain-containing protein</fullName>
    </recommendedName>
</protein>
<gene>
    <name evidence="3" type="ORF">PHYPSEUDO_004352</name>
</gene>
<accession>A0A8T1VRA3</accession>